<keyword evidence="4" id="KW-0418">Kinase</keyword>
<feature type="domain" description="Alpha-type protein kinase" evidence="7">
    <location>
        <begin position="206"/>
        <end position="434"/>
    </location>
</feature>
<keyword evidence="3" id="KW-0547">Nucleotide-binding</keyword>
<dbReference type="CDD" id="cd04515">
    <property type="entry name" value="Alpha_kinase"/>
    <property type="match status" value="1"/>
</dbReference>
<dbReference type="GO" id="GO:0031037">
    <property type="term" value="P:myosin II filament disassembly"/>
    <property type="evidence" value="ECO:0007669"/>
    <property type="project" value="TreeGrafter"/>
</dbReference>
<evidence type="ECO:0000313" key="8">
    <source>
        <dbReference type="EnsemblMetazoa" id="XP_020898264.1"/>
    </source>
</evidence>
<dbReference type="GO" id="GO:0004674">
    <property type="term" value="F:protein serine/threonine kinase activity"/>
    <property type="evidence" value="ECO:0007669"/>
    <property type="project" value="UniProtKB-KW"/>
</dbReference>
<dbReference type="GeneID" id="110237033"/>
<keyword evidence="5" id="KW-0067">ATP-binding</keyword>
<dbReference type="PANTHER" id="PTHR45992">
    <property type="entry name" value="EUKARYOTIC ELONGATION FACTOR 2 KINASE-RELATED"/>
    <property type="match status" value="1"/>
</dbReference>
<dbReference type="RefSeq" id="XP_020898264.1">
    <property type="nucleotide sequence ID" value="XM_021042605.1"/>
</dbReference>
<evidence type="ECO:0000259" key="7">
    <source>
        <dbReference type="PROSITE" id="PS51158"/>
    </source>
</evidence>
<dbReference type="SUPFAM" id="SSF56112">
    <property type="entry name" value="Protein kinase-like (PK-like)"/>
    <property type="match status" value="1"/>
</dbReference>
<feature type="compositionally biased region" description="Basic and acidic residues" evidence="6">
    <location>
        <begin position="164"/>
        <end position="173"/>
    </location>
</feature>
<dbReference type="PANTHER" id="PTHR45992:SF2">
    <property type="entry name" value="EUKARYOTIC ELONGATION FACTOR 2 KINASE"/>
    <property type="match status" value="1"/>
</dbReference>
<keyword evidence="9" id="KW-1185">Reference proteome</keyword>
<dbReference type="Pfam" id="PF02816">
    <property type="entry name" value="Alpha_kinase"/>
    <property type="match status" value="1"/>
</dbReference>
<proteinExistence type="predicted"/>
<evidence type="ECO:0000256" key="3">
    <source>
        <dbReference type="ARBA" id="ARBA00022741"/>
    </source>
</evidence>
<name>A0A913X3G6_EXADI</name>
<evidence type="ECO:0000256" key="4">
    <source>
        <dbReference type="ARBA" id="ARBA00022777"/>
    </source>
</evidence>
<feature type="region of interest" description="Disordered" evidence="6">
    <location>
        <begin position="1"/>
        <end position="28"/>
    </location>
</feature>
<evidence type="ECO:0000256" key="5">
    <source>
        <dbReference type="ARBA" id="ARBA00022840"/>
    </source>
</evidence>
<sequence>MSEKDWKDFKHRMKEKKKTKEEKNEKNRTIKNNYLTVQRLTPEVSGKAQKFDRIGMREYVPIDTNEPITLEKIKQACEHYFKHLIGRELNCDVLAGERGPSCSTIEQIPDLKLIHVRFLPGGKATYSKIEDSDPCTSSVVASCTTKQDKMKDDSNVERAGSPEPKPKKSRFESPTKYPLSLSVSDMLKLGKLGQPGRSTTVVKVYSFDINTKTWCQVPQIVEFVEVSVCGKGAFRQATKATTYHPDFRHNSWVIKRYIEKARDQILNLGLTIEDHTRKTVQMHLLARNLAKQLKERVRDVKEFGKALTYHNIYLGETGGDFVTIEVFIEGEFKKYLNNNGKVPQAIQDKDINALKAQCLAHFSFEQSGGKLLLLDIQGSNEDLYDPEISSAELYDDSKQAILYCAGNLSTVAITTFTNEHKCNKFCQLAKLKPFVNQEKESDE</sequence>
<dbReference type="GO" id="GO:0005524">
    <property type="term" value="F:ATP binding"/>
    <property type="evidence" value="ECO:0007669"/>
    <property type="project" value="UniProtKB-KW"/>
</dbReference>
<dbReference type="SMART" id="SM00811">
    <property type="entry name" value="Alpha_kinase"/>
    <property type="match status" value="1"/>
</dbReference>
<protein>
    <recommendedName>
        <fullName evidence="7">Alpha-type protein kinase domain-containing protein</fullName>
    </recommendedName>
</protein>
<evidence type="ECO:0000256" key="1">
    <source>
        <dbReference type="ARBA" id="ARBA00022527"/>
    </source>
</evidence>
<dbReference type="InterPro" id="IPR051852">
    <property type="entry name" value="Alpha-type_PK"/>
</dbReference>
<evidence type="ECO:0000256" key="2">
    <source>
        <dbReference type="ARBA" id="ARBA00022679"/>
    </source>
</evidence>
<dbReference type="Proteomes" id="UP000887567">
    <property type="component" value="Unplaced"/>
</dbReference>
<evidence type="ECO:0000313" key="9">
    <source>
        <dbReference type="Proteomes" id="UP000887567"/>
    </source>
</evidence>
<dbReference type="EnsemblMetazoa" id="XM_021042605.1">
    <property type="protein sequence ID" value="XP_020898264.1"/>
    <property type="gene ID" value="LOC110237033"/>
</dbReference>
<dbReference type="PROSITE" id="PS51158">
    <property type="entry name" value="ALPHA_KINASE"/>
    <property type="match status" value="1"/>
</dbReference>
<dbReference type="InterPro" id="IPR011009">
    <property type="entry name" value="Kinase-like_dom_sf"/>
</dbReference>
<keyword evidence="1" id="KW-0723">Serine/threonine-protein kinase</keyword>
<evidence type="ECO:0000256" key="6">
    <source>
        <dbReference type="SAM" id="MobiDB-lite"/>
    </source>
</evidence>
<dbReference type="AlphaFoldDB" id="A0A913X3G6"/>
<keyword evidence="2" id="KW-0808">Transferase</keyword>
<dbReference type="InterPro" id="IPR004166">
    <property type="entry name" value="a-kinase_dom"/>
</dbReference>
<organism evidence="8 9">
    <name type="scientific">Exaiptasia diaphana</name>
    <name type="common">Tropical sea anemone</name>
    <name type="synonym">Aiptasia pulchella</name>
    <dbReference type="NCBI Taxonomy" id="2652724"/>
    <lineage>
        <taxon>Eukaryota</taxon>
        <taxon>Metazoa</taxon>
        <taxon>Cnidaria</taxon>
        <taxon>Anthozoa</taxon>
        <taxon>Hexacorallia</taxon>
        <taxon>Actiniaria</taxon>
        <taxon>Aiptasiidae</taxon>
        <taxon>Exaiptasia</taxon>
    </lineage>
</organism>
<reference evidence="8" key="1">
    <citation type="submission" date="2022-11" db="UniProtKB">
        <authorList>
            <consortium name="EnsemblMetazoa"/>
        </authorList>
    </citation>
    <scope>IDENTIFICATION</scope>
</reference>
<dbReference type="Gene3D" id="3.20.200.10">
    <property type="entry name" value="MHCK/EF2 kinase"/>
    <property type="match status" value="1"/>
</dbReference>
<dbReference type="KEGG" id="epa:110237033"/>
<feature type="compositionally biased region" description="Basic and acidic residues" evidence="6">
    <location>
        <begin position="18"/>
        <end position="28"/>
    </location>
</feature>
<feature type="region of interest" description="Disordered" evidence="6">
    <location>
        <begin position="146"/>
        <end position="175"/>
    </location>
</feature>
<feature type="compositionally biased region" description="Basic and acidic residues" evidence="6">
    <location>
        <begin position="146"/>
        <end position="156"/>
    </location>
</feature>
<dbReference type="GO" id="GO:1903013">
    <property type="term" value="P:response to differentiation-inducing factor 1"/>
    <property type="evidence" value="ECO:0007669"/>
    <property type="project" value="TreeGrafter"/>
</dbReference>
<dbReference type="OMA" id="REAYMVE"/>
<dbReference type="OrthoDB" id="5953554at2759"/>
<accession>A0A913X3G6</accession>